<dbReference type="InterPro" id="IPR036388">
    <property type="entry name" value="WH-like_DNA-bd_sf"/>
</dbReference>
<dbReference type="GO" id="GO:0003677">
    <property type="term" value="F:DNA binding"/>
    <property type="evidence" value="ECO:0007669"/>
    <property type="project" value="InterPro"/>
</dbReference>
<dbReference type="InterPro" id="IPR000792">
    <property type="entry name" value="Tscrpt_reg_LuxR_C"/>
</dbReference>
<evidence type="ECO:0000259" key="6">
    <source>
        <dbReference type="Pfam" id="PF08281"/>
    </source>
</evidence>
<proteinExistence type="inferred from homology"/>
<evidence type="ECO:0000313" key="8">
    <source>
        <dbReference type="Proteomes" id="UP000183945"/>
    </source>
</evidence>
<dbReference type="NCBIfam" id="TIGR02937">
    <property type="entry name" value="sigma70-ECF"/>
    <property type="match status" value="1"/>
</dbReference>
<dbReference type="InterPro" id="IPR007627">
    <property type="entry name" value="RNA_pol_sigma70_r2"/>
</dbReference>
<dbReference type="STRING" id="1073325.SAMN05444483_104142"/>
<dbReference type="CDD" id="cd06171">
    <property type="entry name" value="Sigma70_r4"/>
    <property type="match status" value="1"/>
</dbReference>
<dbReference type="AlphaFoldDB" id="A0A1M5GFR7"/>
<dbReference type="GO" id="GO:0016987">
    <property type="term" value="F:sigma factor activity"/>
    <property type="evidence" value="ECO:0007669"/>
    <property type="project" value="UniProtKB-KW"/>
</dbReference>
<dbReference type="EMBL" id="FQVT01000004">
    <property type="protein sequence ID" value="SHG02564.1"/>
    <property type="molecule type" value="Genomic_DNA"/>
</dbReference>
<dbReference type="SUPFAM" id="SSF88659">
    <property type="entry name" value="Sigma3 and sigma4 domains of RNA polymerase sigma factors"/>
    <property type="match status" value="1"/>
</dbReference>
<dbReference type="OrthoDB" id="759001at2"/>
<evidence type="ECO:0000256" key="1">
    <source>
        <dbReference type="ARBA" id="ARBA00010641"/>
    </source>
</evidence>
<dbReference type="PANTHER" id="PTHR43133:SF46">
    <property type="entry name" value="RNA POLYMERASE SIGMA-70 FACTOR ECF SUBFAMILY"/>
    <property type="match status" value="1"/>
</dbReference>
<gene>
    <name evidence="7" type="ORF">SAMN05444483_104142</name>
</gene>
<dbReference type="RefSeq" id="WP_072878653.1">
    <property type="nucleotide sequence ID" value="NZ_FQVT01000004.1"/>
</dbReference>
<dbReference type="NCBIfam" id="TIGR02985">
    <property type="entry name" value="Sig70_bacteroi1"/>
    <property type="match status" value="1"/>
</dbReference>
<dbReference type="InterPro" id="IPR039425">
    <property type="entry name" value="RNA_pol_sigma-70-like"/>
</dbReference>
<evidence type="ECO:0000313" key="7">
    <source>
        <dbReference type="EMBL" id="SHG02564.1"/>
    </source>
</evidence>
<evidence type="ECO:0000256" key="3">
    <source>
        <dbReference type="ARBA" id="ARBA00023082"/>
    </source>
</evidence>
<evidence type="ECO:0000256" key="2">
    <source>
        <dbReference type="ARBA" id="ARBA00023015"/>
    </source>
</evidence>
<dbReference type="InterPro" id="IPR013324">
    <property type="entry name" value="RNA_pol_sigma_r3/r4-like"/>
</dbReference>
<dbReference type="InterPro" id="IPR014284">
    <property type="entry name" value="RNA_pol_sigma-70_dom"/>
</dbReference>
<dbReference type="InterPro" id="IPR013325">
    <property type="entry name" value="RNA_pol_sigma_r2"/>
</dbReference>
<dbReference type="InterPro" id="IPR013249">
    <property type="entry name" value="RNA_pol_sigma70_r4_t2"/>
</dbReference>
<keyword evidence="8" id="KW-1185">Reference proteome</keyword>
<dbReference type="PRINTS" id="PR00038">
    <property type="entry name" value="HTHLUXR"/>
</dbReference>
<keyword evidence="4" id="KW-0804">Transcription</keyword>
<dbReference type="Gene3D" id="1.10.10.10">
    <property type="entry name" value="Winged helix-like DNA-binding domain superfamily/Winged helix DNA-binding domain"/>
    <property type="match status" value="1"/>
</dbReference>
<dbReference type="Pfam" id="PF08281">
    <property type="entry name" value="Sigma70_r4_2"/>
    <property type="match status" value="1"/>
</dbReference>
<dbReference type="SUPFAM" id="SSF88946">
    <property type="entry name" value="Sigma2 domain of RNA polymerase sigma factors"/>
    <property type="match status" value="1"/>
</dbReference>
<dbReference type="PANTHER" id="PTHR43133">
    <property type="entry name" value="RNA POLYMERASE ECF-TYPE SIGMA FACTO"/>
    <property type="match status" value="1"/>
</dbReference>
<accession>A0A1M5GFR7</accession>
<protein>
    <submittedName>
        <fullName evidence="7">RNA polymerase sigma-70 factor, ECF subfamily</fullName>
    </submittedName>
</protein>
<comment type="similarity">
    <text evidence="1">Belongs to the sigma-70 factor family. ECF subfamily.</text>
</comment>
<dbReference type="InterPro" id="IPR014327">
    <property type="entry name" value="RNA_pol_sigma70_bacteroid"/>
</dbReference>
<dbReference type="Gene3D" id="1.10.1740.10">
    <property type="match status" value="1"/>
</dbReference>
<feature type="domain" description="RNA polymerase sigma-70 region 2" evidence="5">
    <location>
        <begin position="27"/>
        <end position="90"/>
    </location>
</feature>
<dbReference type="Pfam" id="PF04542">
    <property type="entry name" value="Sigma70_r2"/>
    <property type="match status" value="1"/>
</dbReference>
<evidence type="ECO:0000259" key="5">
    <source>
        <dbReference type="Pfam" id="PF04542"/>
    </source>
</evidence>
<dbReference type="Proteomes" id="UP000183945">
    <property type="component" value="Unassembled WGS sequence"/>
</dbReference>
<reference evidence="8" key="1">
    <citation type="submission" date="2016-11" db="EMBL/GenBank/DDBJ databases">
        <authorList>
            <person name="Varghese N."/>
            <person name="Submissions S."/>
        </authorList>
    </citation>
    <scope>NUCLEOTIDE SEQUENCE [LARGE SCALE GENOMIC DNA]</scope>
    <source>
        <strain evidence="8">DSM 24579</strain>
    </source>
</reference>
<feature type="domain" description="RNA polymerase sigma factor 70 region 4 type 2" evidence="6">
    <location>
        <begin position="123"/>
        <end position="170"/>
    </location>
</feature>
<dbReference type="GO" id="GO:0006352">
    <property type="term" value="P:DNA-templated transcription initiation"/>
    <property type="evidence" value="ECO:0007669"/>
    <property type="project" value="InterPro"/>
</dbReference>
<keyword evidence="2" id="KW-0805">Transcription regulation</keyword>
<name>A0A1M5GFR7_SALEC</name>
<organism evidence="7 8">
    <name type="scientific">Salegentibacter echinorum</name>
    <dbReference type="NCBI Taxonomy" id="1073325"/>
    <lineage>
        <taxon>Bacteria</taxon>
        <taxon>Pseudomonadati</taxon>
        <taxon>Bacteroidota</taxon>
        <taxon>Flavobacteriia</taxon>
        <taxon>Flavobacteriales</taxon>
        <taxon>Flavobacteriaceae</taxon>
        <taxon>Salegentibacter</taxon>
    </lineage>
</organism>
<evidence type="ECO:0000256" key="4">
    <source>
        <dbReference type="ARBA" id="ARBA00023163"/>
    </source>
</evidence>
<keyword evidence="3" id="KW-0731">Sigma factor</keyword>
<sequence length="194" mass="22931">MDNSNLADKELAGLLKGGDRYAFRAIFNLYEKRLYAFVFSITKSHYSTEELLQEIFIKLWRQRKKIDTSKSFNAFIYTIARNLTYNHLRKIANQENLKQELWKNISCINDVEDQLIFSEYEDILEDILANLPQKKRSVFILSRQEGKSNQEIADLLGISQKTVKNHLWQTLKLIKTQLQPHLGLLFPAFFYFFI</sequence>